<dbReference type="InterPro" id="IPR018269">
    <property type="entry name" value="Ribosomal_uS13_CS"/>
</dbReference>
<dbReference type="InterPro" id="IPR001892">
    <property type="entry name" value="Ribosomal_uS13"/>
</dbReference>
<accession>A0A9D4TR37</accession>
<reference evidence="7" key="2">
    <citation type="submission" date="2020-11" db="EMBL/GenBank/DDBJ databases">
        <authorList>
            <person name="Cecchin M."/>
            <person name="Marcolungo L."/>
            <person name="Rossato M."/>
            <person name="Girolomoni L."/>
            <person name="Cosentino E."/>
            <person name="Cuine S."/>
            <person name="Li-Beisson Y."/>
            <person name="Delledonne M."/>
            <person name="Ballottari M."/>
        </authorList>
    </citation>
    <scope>NUCLEOTIDE SEQUENCE</scope>
    <source>
        <strain evidence="7">211/11P</strain>
        <tissue evidence="7">Whole cell</tissue>
    </source>
</reference>
<dbReference type="Gene3D" id="4.10.910.10">
    <property type="entry name" value="30s ribosomal protein s13, domain 2"/>
    <property type="match status" value="1"/>
</dbReference>
<dbReference type="GO" id="GO:0003735">
    <property type="term" value="F:structural constituent of ribosome"/>
    <property type="evidence" value="ECO:0007669"/>
    <property type="project" value="InterPro"/>
</dbReference>
<keyword evidence="8" id="KW-1185">Reference proteome</keyword>
<dbReference type="NCBIfam" id="TIGR03631">
    <property type="entry name" value="uS13_bact"/>
    <property type="match status" value="1"/>
</dbReference>
<dbReference type="InterPro" id="IPR019980">
    <property type="entry name" value="Ribosomal_uS13_bac-type"/>
</dbReference>
<dbReference type="Pfam" id="PF00416">
    <property type="entry name" value="Ribosomal_S13"/>
    <property type="match status" value="1"/>
</dbReference>
<evidence type="ECO:0000313" key="8">
    <source>
        <dbReference type="Proteomes" id="UP001055712"/>
    </source>
</evidence>
<dbReference type="EMBL" id="SIDB01000005">
    <property type="protein sequence ID" value="KAI3432256.1"/>
    <property type="molecule type" value="Genomic_DNA"/>
</dbReference>
<dbReference type="GO" id="GO:0006412">
    <property type="term" value="P:translation"/>
    <property type="evidence" value="ECO:0007669"/>
    <property type="project" value="InterPro"/>
</dbReference>
<evidence type="ECO:0000256" key="6">
    <source>
        <dbReference type="ARBA" id="ARBA00023274"/>
    </source>
</evidence>
<dbReference type="InterPro" id="IPR010979">
    <property type="entry name" value="Ribosomal_uS13-like_H2TH"/>
</dbReference>
<organism evidence="7 8">
    <name type="scientific">Chlorella vulgaris</name>
    <name type="common">Green alga</name>
    <dbReference type="NCBI Taxonomy" id="3077"/>
    <lineage>
        <taxon>Eukaryota</taxon>
        <taxon>Viridiplantae</taxon>
        <taxon>Chlorophyta</taxon>
        <taxon>core chlorophytes</taxon>
        <taxon>Trebouxiophyceae</taxon>
        <taxon>Chlorellales</taxon>
        <taxon>Chlorellaceae</taxon>
        <taxon>Chlorella clade</taxon>
        <taxon>Chlorella</taxon>
    </lineage>
</organism>
<proteinExistence type="inferred from homology"/>
<dbReference type="Gene3D" id="1.10.8.50">
    <property type="match status" value="1"/>
</dbReference>
<dbReference type="PROSITE" id="PS50159">
    <property type="entry name" value="RIBOSOMAL_S13_2"/>
    <property type="match status" value="1"/>
</dbReference>
<keyword evidence="4" id="KW-0694">RNA-binding</keyword>
<dbReference type="PROSITE" id="PS00646">
    <property type="entry name" value="RIBOSOMAL_S13_1"/>
    <property type="match status" value="1"/>
</dbReference>
<dbReference type="HAMAP" id="MF_01315">
    <property type="entry name" value="Ribosomal_uS13"/>
    <property type="match status" value="1"/>
</dbReference>
<dbReference type="InterPro" id="IPR027437">
    <property type="entry name" value="Rbsml_uS13_C"/>
</dbReference>
<gene>
    <name evidence="7" type="ORF">D9Q98_003817</name>
</gene>
<dbReference type="PANTHER" id="PTHR10871">
    <property type="entry name" value="30S RIBOSOMAL PROTEIN S13/40S RIBOSOMAL PROTEIN S18"/>
    <property type="match status" value="1"/>
</dbReference>
<dbReference type="SUPFAM" id="SSF46946">
    <property type="entry name" value="S13-like H2TH domain"/>
    <property type="match status" value="1"/>
</dbReference>
<protein>
    <recommendedName>
        <fullName evidence="9">Ribosomal protein S13</fullName>
    </recommendedName>
</protein>
<keyword evidence="6" id="KW-0687">Ribonucleoprotein</keyword>
<dbReference type="AlphaFoldDB" id="A0A9D4TR37"/>
<evidence type="ECO:0000313" key="7">
    <source>
        <dbReference type="EMBL" id="KAI3432256.1"/>
    </source>
</evidence>
<keyword evidence="5" id="KW-0689">Ribosomal protein</keyword>
<name>A0A9D4TR37_CHLVU</name>
<dbReference type="GO" id="GO:0005739">
    <property type="term" value="C:mitochondrion"/>
    <property type="evidence" value="ECO:0007669"/>
    <property type="project" value="TreeGrafter"/>
</dbReference>
<dbReference type="FunFam" id="1.10.8.50:FF:000001">
    <property type="entry name" value="30S ribosomal protein S13"/>
    <property type="match status" value="1"/>
</dbReference>
<dbReference type="OrthoDB" id="525520at2759"/>
<evidence type="ECO:0000256" key="5">
    <source>
        <dbReference type="ARBA" id="ARBA00022980"/>
    </source>
</evidence>
<sequence length="178" mass="20093">MLSLTQQLSKLSVSSSKQQTLKTFEGFKAAAPYKAAAPAARAQALFSRRTPLRIQAARIGGVEVPNQKYVEFSLQYIFGIGHTTAKAILVSTGVENKRTKDLSEEELTRLREEVDNYTVEGDLRRFNALNIKRLKEINCYRGRRHYNNLPVRGQRTKNNARTRKGKAKAITGKKIARK</sequence>
<dbReference type="PANTHER" id="PTHR10871:SF1">
    <property type="entry name" value="SMALL RIBOSOMAL SUBUNIT PROTEIN US13M"/>
    <property type="match status" value="1"/>
</dbReference>
<comment type="subunit">
    <text evidence="2">Part of the 30S ribosomal subunit.</text>
</comment>
<evidence type="ECO:0000256" key="4">
    <source>
        <dbReference type="ARBA" id="ARBA00022884"/>
    </source>
</evidence>
<evidence type="ECO:0000256" key="2">
    <source>
        <dbReference type="ARBA" id="ARBA00011458"/>
    </source>
</evidence>
<evidence type="ECO:0008006" key="9">
    <source>
        <dbReference type="Google" id="ProtNLM"/>
    </source>
</evidence>
<comment type="caution">
    <text evidence="7">The sequence shown here is derived from an EMBL/GenBank/DDBJ whole genome shotgun (WGS) entry which is preliminary data.</text>
</comment>
<dbReference type="GO" id="GO:0019843">
    <property type="term" value="F:rRNA binding"/>
    <property type="evidence" value="ECO:0007669"/>
    <property type="project" value="UniProtKB-KW"/>
</dbReference>
<dbReference type="Proteomes" id="UP001055712">
    <property type="component" value="Unassembled WGS sequence"/>
</dbReference>
<keyword evidence="3" id="KW-0699">rRNA-binding</keyword>
<evidence type="ECO:0000256" key="3">
    <source>
        <dbReference type="ARBA" id="ARBA00022730"/>
    </source>
</evidence>
<evidence type="ECO:0000256" key="1">
    <source>
        <dbReference type="ARBA" id="ARBA00008080"/>
    </source>
</evidence>
<comment type="similarity">
    <text evidence="1">Belongs to the universal ribosomal protein uS13 family.</text>
</comment>
<dbReference type="GO" id="GO:0015935">
    <property type="term" value="C:small ribosomal subunit"/>
    <property type="evidence" value="ECO:0007669"/>
    <property type="project" value="TreeGrafter"/>
</dbReference>
<reference evidence="7" key="1">
    <citation type="journal article" date="2019" name="Plant J.">
        <title>Chlorella vulgaris genome assembly and annotation reveals the molecular basis for metabolic acclimation to high light conditions.</title>
        <authorList>
            <person name="Cecchin M."/>
            <person name="Marcolungo L."/>
            <person name="Rossato M."/>
            <person name="Girolomoni L."/>
            <person name="Cosentino E."/>
            <person name="Cuine S."/>
            <person name="Li-Beisson Y."/>
            <person name="Delledonne M."/>
            <person name="Ballottari M."/>
        </authorList>
    </citation>
    <scope>NUCLEOTIDE SEQUENCE</scope>
    <source>
        <strain evidence="7">211/11P</strain>
    </source>
</reference>